<dbReference type="FunFam" id="3.40.50.300:FF:000005">
    <property type="entry name" value="ATP-dependent Clp protease ATP-binding subunit ClpX"/>
    <property type="match status" value="1"/>
</dbReference>
<dbReference type="SUPFAM" id="SSF52540">
    <property type="entry name" value="P-loop containing nucleoside triphosphate hydrolases"/>
    <property type="match status" value="1"/>
</dbReference>
<dbReference type="Pfam" id="PF06689">
    <property type="entry name" value="zf-C4_ClpX"/>
    <property type="match status" value="1"/>
</dbReference>
<dbReference type="GO" id="GO:0008270">
    <property type="term" value="F:zinc ion binding"/>
    <property type="evidence" value="ECO:0007669"/>
    <property type="project" value="UniProtKB-UniRule"/>
</dbReference>
<keyword evidence="9" id="KW-0378">Hydrolase</keyword>
<dbReference type="InterPro" id="IPR004487">
    <property type="entry name" value="Clp_protease_ATP-bd_su_ClpX"/>
</dbReference>
<feature type="binding site" evidence="6 7">
    <location>
        <position position="37"/>
    </location>
    <ligand>
        <name>Zn(2+)</name>
        <dbReference type="ChEBI" id="CHEBI:29105"/>
    </ligand>
</feature>
<evidence type="ECO:0000256" key="4">
    <source>
        <dbReference type="ARBA" id="ARBA00022840"/>
    </source>
</evidence>
<dbReference type="Gene3D" id="1.10.8.60">
    <property type="match status" value="1"/>
</dbReference>
<evidence type="ECO:0000256" key="6">
    <source>
        <dbReference type="HAMAP-Rule" id="MF_00175"/>
    </source>
</evidence>
<dbReference type="Gene3D" id="6.20.220.10">
    <property type="entry name" value="ClpX chaperone, C4-type zinc finger domain"/>
    <property type="match status" value="1"/>
</dbReference>
<dbReference type="PROSITE" id="PS51902">
    <property type="entry name" value="CLPX_ZB"/>
    <property type="match status" value="1"/>
</dbReference>
<dbReference type="GO" id="GO:0016887">
    <property type="term" value="F:ATP hydrolysis activity"/>
    <property type="evidence" value="ECO:0007669"/>
    <property type="project" value="InterPro"/>
</dbReference>
<dbReference type="InterPro" id="IPR019489">
    <property type="entry name" value="Clp_ATPase_C"/>
</dbReference>
<dbReference type="GO" id="GO:0009376">
    <property type="term" value="C:HslUV protease complex"/>
    <property type="evidence" value="ECO:0007669"/>
    <property type="project" value="TreeGrafter"/>
</dbReference>
<dbReference type="NCBIfam" id="TIGR00382">
    <property type="entry name" value="clpX"/>
    <property type="match status" value="1"/>
</dbReference>
<feature type="binding site" evidence="6 7">
    <location>
        <position position="40"/>
    </location>
    <ligand>
        <name>Zn(2+)</name>
        <dbReference type="ChEBI" id="CHEBI:29105"/>
    </ligand>
</feature>
<evidence type="ECO:0000256" key="7">
    <source>
        <dbReference type="PROSITE-ProRule" id="PRU01250"/>
    </source>
</evidence>
<comment type="caution">
    <text evidence="9">The sequence shown here is derived from an EMBL/GenBank/DDBJ whole genome shotgun (WGS) entry which is preliminary data.</text>
</comment>
<evidence type="ECO:0000256" key="1">
    <source>
        <dbReference type="ARBA" id="ARBA00022723"/>
    </source>
</evidence>
<evidence type="ECO:0000313" key="10">
    <source>
        <dbReference type="Proteomes" id="UP000005954"/>
    </source>
</evidence>
<dbReference type="InterPro" id="IPR038366">
    <property type="entry name" value="Znf_CppX_C4_sf"/>
</dbReference>
<sequence length="421" mass="45800">MSNNSGSDSKNTLYCSFCGKSQHEVRKLIAGPTVFICDECVELCMDIIREETRSAGLKSGEGVPTPREICDVLDDYVIGQAMAKRVLSVAVHNHYKRLNHSGKSGDIELQKSNILLIGPTGCGKTLLAQTLARILDVPFTMADATTLTEAGYVGEDVENIILKLLQSSEYNVERAQRGIVYIDEVDKITRKSENPSITRDVSGEGVQQALLKLMEGTVAAVPPQGGRKHPQQEFLQVDTTNILFICGGAFAGLDKIIAQRGKGSAMGFGADVRDNDDRGVGEVFKELEPEDLLKFGLIPEFVGRLPVIATLEDLDEDALITILTEPKNALVKQYQRLFELEGAQLSFTDDALKAIAKRAIQRKTGARGLRSILEDILLNTMFELPGLEGVEEVVVNEEAVSSEAAPLMIYADAKKEEASAG</sequence>
<name>A3SHQ3_ROSNI</name>
<comment type="function">
    <text evidence="6">ATP-dependent specificity component of the Clp protease. It directs the protease to specific substrates. Can perform chaperone functions in the absence of ClpP.</text>
</comment>
<accession>A3SHQ3</accession>
<dbReference type="NCBIfam" id="NF003745">
    <property type="entry name" value="PRK05342.1"/>
    <property type="match status" value="1"/>
</dbReference>
<dbReference type="FunFam" id="1.10.8.60:FF:000002">
    <property type="entry name" value="ATP-dependent Clp protease ATP-binding subunit ClpX"/>
    <property type="match status" value="1"/>
</dbReference>
<dbReference type="GO" id="GO:0051603">
    <property type="term" value="P:proteolysis involved in protein catabolic process"/>
    <property type="evidence" value="ECO:0007669"/>
    <property type="project" value="TreeGrafter"/>
</dbReference>
<dbReference type="SMART" id="SM00382">
    <property type="entry name" value="AAA"/>
    <property type="match status" value="1"/>
</dbReference>
<dbReference type="GO" id="GO:0051301">
    <property type="term" value="P:cell division"/>
    <property type="evidence" value="ECO:0007669"/>
    <property type="project" value="TreeGrafter"/>
</dbReference>
<gene>
    <name evidence="6" type="primary">clpX</name>
    <name evidence="9" type="ORF">ISM_01305</name>
</gene>
<dbReference type="SMART" id="SM00994">
    <property type="entry name" value="zf-C4_ClpX"/>
    <property type="match status" value="1"/>
</dbReference>
<dbReference type="Gene3D" id="3.40.50.300">
    <property type="entry name" value="P-loop containing nucleotide triphosphate hydrolases"/>
    <property type="match status" value="1"/>
</dbReference>
<feature type="domain" description="ClpX-type ZB" evidence="8">
    <location>
        <begin position="3"/>
        <end position="56"/>
    </location>
</feature>
<dbReference type="Proteomes" id="UP000005954">
    <property type="component" value="Unassembled WGS sequence"/>
</dbReference>
<keyword evidence="9" id="KW-0645">Protease</keyword>
<evidence type="ECO:0000313" key="9">
    <source>
        <dbReference type="EMBL" id="EAP76884.1"/>
    </source>
</evidence>
<keyword evidence="10" id="KW-1185">Reference proteome</keyword>
<comment type="subunit">
    <text evidence="6">Component of the ClpX-ClpP complex. Forms a hexameric ring that, in the presence of ATP, binds to fourteen ClpP subunits assembled into a disk-like structure with a central cavity, resembling the structure of eukaryotic proteasomes.</text>
</comment>
<protein>
    <recommendedName>
        <fullName evidence="6">ATP-dependent Clp protease ATP-binding subunit ClpX</fullName>
    </recommendedName>
</protein>
<evidence type="ECO:0000259" key="8">
    <source>
        <dbReference type="PROSITE" id="PS51902"/>
    </source>
</evidence>
<keyword evidence="2 6" id="KW-0547">Nucleotide-binding</keyword>
<dbReference type="InterPro" id="IPR003593">
    <property type="entry name" value="AAA+_ATPase"/>
</dbReference>
<evidence type="ECO:0000256" key="2">
    <source>
        <dbReference type="ARBA" id="ARBA00022741"/>
    </source>
</evidence>
<proteinExistence type="inferred from homology"/>
<feature type="binding site" evidence="6">
    <location>
        <begin position="119"/>
        <end position="126"/>
    </location>
    <ligand>
        <name>ATP</name>
        <dbReference type="ChEBI" id="CHEBI:30616"/>
    </ligand>
</feature>
<dbReference type="GO" id="GO:0051082">
    <property type="term" value="F:unfolded protein binding"/>
    <property type="evidence" value="ECO:0007669"/>
    <property type="project" value="UniProtKB-UniRule"/>
</dbReference>
<dbReference type="SMART" id="SM01086">
    <property type="entry name" value="ClpB_D2-small"/>
    <property type="match status" value="1"/>
</dbReference>
<keyword evidence="5 6" id="KW-0143">Chaperone</keyword>
<reference evidence="9 10" key="1">
    <citation type="submission" date="2005-12" db="EMBL/GenBank/DDBJ databases">
        <authorList>
            <person name="Moran M.A."/>
            <person name="Ferriera S."/>
            <person name="Johnson J."/>
            <person name="Kravitz S."/>
            <person name="Halpern A."/>
            <person name="Remington K."/>
            <person name="Beeson K."/>
            <person name="Tran B."/>
            <person name="Rogers Y.-H."/>
            <person name="Friedman R."/>
            <person name="Venter J.C."/>
        </authorList>
    </citation>
    <scope>NUCLEOTIDE SEQUENCE [LARGE SCALE GENOMIC DNA]</scope>
    <source>
        <strain evidence="10">ATCC BAA-591 / DSM 15170 / ISM</strain>
    </source>
</reference>
<dbReference type="STRING" id="89187.ISM_01305"/>
<feature type="binding site" evidence="6 7">
    <location>
        <position position="15"/>
    </location>
    <ligand>
        <name>Zn(2+)</name>
        <dbReference type="ChEBI" id="CHEBI:29105"/>
    </ligand>
</feature>
<dbReference type="EMBL" id="AALY01000001">
    <property type="protein sequence ID" value="EAP76884.1"/>
    <property type="molecule type" value="Genomic_DNA"/>
</dbReference>
<organism evidence="9 10">
    <name type="scientific">Roseovarius nubinhibens (strain ATCC BAA-591 / DSM 15170 / ISM)</name>
    <dbReference type="NCBI Taxonomy" id="89187"/>
    <lineage>
        <taxon>Bacteria</taxon>
        <taxon>Pseudomonadati</taxon>
        <taxon>Pseudomonadota</taxon>
        <taxon>Alphaproteobacteria</taxon>
        <taxon>Rhodobacterales</taxon>
        <taxon>Roseobacteraceae</taxon>
        <taxon>Roseovarius</taxon>
    </lineage>
</organism>
<dbReference type="InterPro" id="IPR003959">
    <property type="entry name" value="ATPase_AAA_core"/>
</dbReference>
<dbReference type="eggNOG" id="COG1219">
    <property type="taxonomic scope" value="Bacteria"/>
</dbReference>
<dbReference type="GO" id="GO:0046983">
    <property type="term" value="F:protein dimerization activity"/>
    <property type="evidence" value="ECO:0007669"/>
    <property type="project" value="UniProtKB-UniRule"/>
</dbReference>
<dbReference type="HAMAP" id="MF_00175">
    <property type="entry name" value="ClpX"/>
    <property type="match status" value="1"/>
</dbReference>
<comment type="similarity">
    <text evidence="6 7">Belongs to the ClpX chaperone family.</text>
</comment>
<dbReference type="Pfam" id="PF07724">
    <property type="entry name" value="AAA_2"/>
    <property type="match status" value="1"/>
</dbReference>
<dbReference type="Pfam" id="PF10431">
    <property type="entry name" value="ClpB_D2-small"/>
    <property type="match status" value="1"/>
</dbReference>
<evidence type="ECO:0000256" key="3">
    <source>
        <dbReference type="ARBA" id="ARBA00022833"/>
    </source>
</evidence>
<dbReference type="PANTHER" id="PTHR48102">
    <property type="entry name" value="ATP-DEPENDENT CLP PROTEASE ATP-BINDING SUBUNIT CLPX-LIKE, MITOCHONDRIAL-RELATED"/>
    <property type="match status" value="1"/>
</dbReference>
<dbReference type="InterPro" id="IPR050052">
    <property type="entry name" value="ATP-dep_Clp_protease_ClpX"/>
</dbReference>
<dbReference type="SUPFAM" id="SSF57716">
    <property type="entry name" value="Glucocorticoid receptor-like (DNA-binding domain)"/>
    <property type="match status" value="1"/>
</dbReference>
<feature type="binding site" evidence="6 7">
    <location>
        <position position="18"/>
    </location>
    <ligand>
        <name>Zn(2+)</name>
        <dbReference type="ChEBI" id="CHEBI:29105"/>
    </ligand>
</feature>
<dbReference type="OrthoDB" id="9804062at2"/>
<dbReference type="InterPro" id="IPR046425">
    <property type="entry name" value="ClpX_bact"/>
</dbReference>
<dbReference type="HOGENOM" id="CLU_014218_8_2_5"/>
<dbReference type="InterPro" id="IPR027417">
    <property type="entry name" value="P-loop_NTPase"/>
</dbReference>
<dbReference type="PANTHER" id="PTHR48102:SF7">
    <property type="entry name" value="ATP-DEPENDENT CLP PROTEASE ATP-BINDING SUBUNIT CLPX-LIKE, MITOCHONDRIAL"/>
    <property type="match status" value="1"/>
</dbReference>
<dbReference type="InterPro" id="IPR010603">
    <property type="entry name" value="Znf_CppX_C4"/>
</dbReference>
<dbReference type="RefSeq" id="WP_009812289.1">
    <property type="nucleotide sequence ID" value="NZ_CH724156.1"/>
</dbReference>
<dbReference type="GO" id="GO:0140662">
    <property type="term" value="F:ATP-dependent protein folding chaperone"/>
    <property type="evidence" value="ECO:0007669"/>
    <property type="project" value="InterPro"/>
</dbReference>
<keyword evidence="3 6" id="KW-0862">Zinc</keyword>
<dbReference type="GO" id="GO:0008233">
    <property type="term" value="F:peptidase activity"/>
    <property type="evidence" value="ECO:0007669"/>
    <property type="project" value="UniProtKB-KW"/>
</dbReference>
<keyword evidence="4 6" id="KW-0067">ATP-binding</keyword>
<evidence type="ECO:0000256" key="5">
    <source>
        <dbReference type="ARBA" id="ARBA00023186"/>
    </source>
</evidence>
<dbReference type="InterPro" id="IPR059188">
    <property type="entry name" value="Znf_CLPX-like"/>
</dbReference>
<dbReference type="AlphaFoldDB" id="A3SHQ3"/>
<dbReference type="GO" id="GO:0005524">
    <property type="term" value="F:ATP binding"/>
    <property type="evidence" value="ECO:0007669"/>
    <property type="project" value="UniProtKB-UniRule"/>
</dbReference>
<keyword evidence="1 6" id="KW-0479">Metal-binding</keyword>
<dbReference type="CDD" id="cd19497">
    <property type="entry name" value="RecA-like_ClpX"/>
    <property type="match status" value="1"/>
</dbReference>